<comment type="caution">
    <text evidence="1">The sequence shown here is derived from an EMBL/GenBank/DDBJ whole genome shotgun (WGS) entry which is preliminary data.</text>
</comment>
<dbReference type="SUPFAM" id="SSF49354">
    <property type="entry name" value="PapD-like"/>
    <property type="match status" value="1"/>
</dbReference>
<dbReference type="Gene3D" id="2.60.40.10">
    <property type="entry name" value="Immunoglobulins"/>
    <property type="match status" value="1"/>
</dbReference>
<protein>
    <recommendedName>
        <fullName evidence="3">Pili assembly chaperone N-terminal domain-containing protein</fullName>
    </recommendedName>
</protein>
<evidence type="ECO:0000313" key="2">
    <source>
        <dbReference type="Proteomes" id="UP000765845"/>
    </source>
</evidence>
<proteinExistence type="predicted"/>
<reference evidence="1 2" key="1">
    <citation type="submission" date="2020-04" db="EMBL/GenBank/DDBJ databases">
        <authorList>
            <person name="Yoon J."/>
        </authorList>
    </citation>
    <scope>NUCLEOTIDE SEQUENCE [LARGE SCALE GENOMIC DNA]</scope>
    <source>
        <strain evidence="1 2">KMU-166</strain>
    </source>
</reference>
<accession>A0ABX1GFU7</accession>
<name>A0ABX1GFU7_9GAMM</name>
<dbReference type="InterPro" id="IPR013783">
    <property type="entry name" value="Ig-like_fold"/>
</dbReference>
<sequence length="234" mass="26049">MNGFFSRTTLWIGLIALSAYTSIAEARLNVDKNIIDADAKTRRADIVISNSGQQAVGVDIDVFRIAFPGLATEQRYTLDNPRELGVLATPRQFELEPGEERKVRISLLRPPEAEDAIYRLRVAPRALSQTTSASPGKLINISLSYDLLLIRRPITPVSTLAAERRERRLAVSNLGNSNFLLFDGQQCDDQGENCKMLGAKRIYAGATHEFELPYDSSPVRFIVDEGGNTYVQEF</sequence>
<evidence type="ECO:0000313" key="1">
    <source>
        <dbReference type="EMBL" id="NKI18085.1"/>
    </source>
</evidence>
<dbReference type="Proteomes" id="UP000765845">
    <property type="component" value="Unassembled WGS sequence"/>
</dbReference>
<gene>
    <name evidence="1" type="ORF">HCU74_11785</name>
</gene>
<dbReference type="InterPro" id="IPR008962">
    <property type="entry name" value="PapD-like_sf"/>
</dbReference>
<dbReference type="EMBL" id="JAAWWK010000004">
    <property type="protein sequence ID" value="NKI18085.1"/>
    <property type="molecule type" value="Genomic_DNA"/>
</dbReference>
<keyword evidence="2" id="KW-1185">Reference proteome</keyword>
<organism evidence="1 2">
    <name type="scientific">Spongiibacter thalassae</name>
    <dbReference type="NCBI Taxonomy" id="2721624"/>
    <lineage>
        <taxon>Bacteria</taxon>
        <taxon>Pseudomonadati</taxon>
        <taxon>Pseudomonadota</taxon>
        <taxon>Gammaproteobacteria</taxon>
        <taxon>Cellvibrionales</taxon>
        <taxon>Spongiibacteraceae</taxon>
        <taxon>Spongiibacter</taxon>
    </lineage>
</organism>
<dbReference type="RefSeq" id="WP_168450617.1">
    <property type="nucleotide sequence ID" value="NZ_JAAWWK010000004.1"/>
</dbReference>
<evidence type="ECO:0008006" key="3">
    <source>
        <dbReference type="Google" id="ProtNLM"/>
    </source>
</evidence>